<dbReference type="PANTHER" id="PTHR11076:SF35">
    <property type="entry name" value="DNA REPAIR PROTEIN HOMOLOG YOBH"/>
    <property type="match status" value="1"/>
</dbReference>
<dbReference type="GO" id="GO:0006281">
    <property type="term" value="P:DNA repair"/>
    <property type="evidence" value="ECO:0007669"/>
    <property type="project" value="InterPro"/>
</dbReference>
<reference evidence="5" key="1">
    <citation type="submission" date="2023-01" db="EMBL/GenBank/DDBJ databases">
        <title>Human gut microbiome strain richness.</title>
        <authorList>
            <person name="Chen-Liaw A."/>
        </authorList>
    </citation>
    <scope>NUCLEOTIDE SEQUENCE</scope>
    <source>
        <strain evidence="5">D55st1_G4_D55t1_190419</strain>
    </source>
</reference>
<dbReference type="Proteomes" id="UP001220658">
    <property type="component" value="Unassembled WGS sequence"/>
</dbReference>
<organism evidence="5 6">
    <name type="scientific">Faecalitalea cylindroides</name>
    <dbReference type="NCBI Taxonomy" id="39483"/>
    <lineage>
        <taxon>Bacteria</taxon>
        <taxon>Bacillati</taxon>
        <taxon>Bacillota</taxon>
        <taxon>Erysipelotrichia</taxon>
        <taxon>Erysipelotrichales</taxon>
        <taxon>Erysipelotrichaceae</taxon>
        <taxon>Faecalitalea</taxon>
    </lineage>
</organism>
<comment type="caution">
    <text evidence="5">The sequence shown here is derived from an EMBL/GenBank/DDBJ whole genome shotgun (WGS) entry which is preliminary data.</text>
</comment>
<dbReference type="GO" id="GO:0032259">
    <property type="term" value="P:methylation"/>
    <property type="evidence" value="ECO:0007669"/>
    <property type="project" value="UniProtKB-KW"/>
</dbReference>
<dbReference type="GO" id="GO:0005829">
    <property type="term" value="C:cytosol"/>
    <property type="evidence" value="ECO:0007669"/>
    <property type="project" value="TreeGrafter"/>
</dbReference>
<proteinExistence type="inferred from homology"/>
<gene>
    <name evidence="5" type="ORF">POG00_05535</name>
</gene>
<evidence type="ECO:0000259" key="4">
    <source>
        <dbReference type="PROSITE" id="PS50173"/>
    </source>
</evidence>
<keyword evidence="5" id="KW-0808">Transferase</keyword>
<dbReference type="GO" id="GO:0042276">
    <property type="term" value="P:error-prone translesion synthesis"/>
    <property type="evidence" value="ECO:0007669"/>
    <property type="project" value="TreeGrafter"/>
</dbReference>
<comment type="similarity">
    <text evidence="1">Belongs to the DNA polymerase type-Y family.</text>
</comment>
<feature type="coiled-coil region" evidence="2">
    <location>
        <begin position="445"/>
        <end position="472"/>
    </location>
</feature>
<dbReference type="Pfam" id="PF00817">
    <property type="entry name" value="IMS"/>
    <property type="match status" value="1"/>
</dbReference>
<dbReference type="Pfam" id="PF11799">
    <property type="entry name" value="IMS_C"/>
    <property type="match status" value="1"/>
</dbReference>
<keyword evidence="5" id="KW-0489">Methyltransferase</keyword>
<dbReference type="GO" id="GO:0009432">
    <property type="term" value="P:SOS response"/>
    <property type="evidence" value="ECO:0007669"/>
    <property type="project" value="TreeGrafter"/>
</dbReference>
<dbReference type="InterPro" id="IPR043502">
    <property type="entry name" value="DNA/RNA_pol_sf"/>
</dbReference>
<accession>A0AAW6FT53</accession>
<dbReference type="GO" id="GO:0003887">
    <property type="term" value="F:DNA-directed DNA polymerase activity"/>
    <property type="evidence" value="ECO:0007669"/>
    <property type="project" value="TreeGrafter"/>
</dbReference>
<dbReference type="SUPFAM" id="SSF56672">
    <property type="entry name" value="DNA/RNA polymerases"/>
    <property type="match status" value="1"/>
</dbReference>
<dbReference type="InterPro" id="IPR043128">
    <property type="entry name" value="Rev_trsase/Diguanyl_cyclase"/>
</dbReference>
<dbReference type="PANTHER" id="PTHR11076">
    <property type="entry name" value="DNA REPAIR POLYMERASE UMUC / TRANSFERASE FAMILY MEMBER"/>
    <property type="match status" value="1"/>
</dbReference>
<dbReference type="InterPro" id="IPR001126">
    <property type="entry name" value="UmuC"/>
</dbReference>
<dbReference type="GO" id="GO:0008168">
    <property type="term" value="F:methyltransferase activity"/>
    <property type="evidence" value="ECO:0007669"/>
    <property type="project" value="UniProtKB-KW"/>
</dbReference>
<evidence type="ECO:0000256" key="2">
    <source>
        <dbReference type="SAM" id="Coils"/>
    </source>
</evidence>
<sequence length="508" mass="58238">MAKQKTYIAIDLKSFYASVECKERNRDPLTTNLVVADKSRTEKTICLAVSPSLKSYGIPGRPRLFEVVQKVKEANNTRRWKALNRTFTGSSDDSTELNANPALEIDYIVAPPRMAYYLEYSTKIYSVYLKYIAPEDIFPYSIDEVFIDATNYLNTYQMTARELAMTMIQDVLKTTGITATAGIGTNMYLCKIAMDIVAKHIEPDKDGVRIAELDEMSYRRQLWNHRPLTDFWRVGKGYAKKLEEHGLFTMGDIARCSIGKSNELYNEELLYKLFGINAELLIDHAWGYEPCTMEQVKAYKPETNSVCSGQVLHCPYDYEKAKLIVKEMTDQMVLDLVDKGLVTDQLVLTIGYDIENLSNPSLKYQYKGEVTIDRYGRKVPKHAHGTANLEKKTSSTRLITNAVMDLYDRIVDEHLLVRRITITANKLVDEKSVKQEDEYQQLDLFTDYEAQRKKQAEEEEKLERERRMQEAMLSIKKKFGKNAVLKGMNLEEGATAKDRNEQIGGHKA</sequence>
<dbReference type="InterPro" id="IPR050116">
    <property type="entry name" value="DNA_polymerase-Y"/>
</dbReference>
<evidence type="ECO:0000256" key="1">
    <source>
        <dbReference type="ARBA" id="ARBA00010945"/>
    </source>
</evidence>
<dbReference type="EMBL" id="JAQNCK010000012">
    <property type="protein sequence ID" value="MDC0828171.1"/>
    <property type="molecule type" value="Genomic_DNA"/>
</dbReference>
<evidence type="ECO:0000313" key="6">
    <source>
        <dbReference type="Proteomes" id="UP001220658"/>
    </source>
</evidence>
<dbReference type="GO" id="GO:0003684">
    <property type="term" value="F:damaged DNA binding"/>
    <property type="evidence" value="ECO:0007669"/>
    <property type="project" value="InterPro"/>
</dbReference>
<feature type="region of interest" description="Disordered" evidence="3">
    <location>
        <begin position="489"/>
        <end position="508"/>
    </location>
</feature>
<dbReference type="InterPro" id="IPR017961">
    <property type="entry name" value="DNA_pol_Y-fam_little_finger"/>
</dbReference>
<protein>
    <submittedName>
        <fullName evidence="5">DNA methylase</fullName>
    </submittedName>
</protein>
<evidence type="ECO:0000313" key="5">
    <source>
        <dbReference type="EMBL" id="MDC0828171.1"/>
    </source>
</evidence>
<dbReference type="PROSITE" id="PS50173">
    <property type="entry name" value="UMUC"/>
    <property type="match status" value="1"/>
</dbReference>
<dbReference type="AlphaFoldDB" id="A0AAW6FT53"/>
<feature type="domain" description="UmuC" evidence="4">
    <location>
        <begin position="7"/>
        <end position="235"/>
    </location>
</feature>
<name>A0AAW6FT53_9FIRM</name>
<evidence type="ECO:0000256" key="3">
    <source>
        <dbReference type="SAM" id="MobiDB-lite"/>
    </source>
</evidence>
<dbReference type="Gene3D" id="1.10.150.20">
    <property type="entry name" value="5' to 3' exonuclease, C-terminal subdomain"/>
    <property type="match status" value="1"/>
</dbReference>
<dbReference type="Gene3D" id="3.30.70.270">
    <property type="match status" value="1"/>
</dbReference>
<keyword evidence="2" id="KW-0175">Coiled coil</keyword>